<dbReference type="InterPro" id="IPR011010">
    <property type="entry name" value="DNA_brk_join_enz"/>
</dbReference>
<evidence type="ECO:0000256" key="4">
    <source>
        <dbReference type="ARBA" id="ARBA00023172"/>
    </source>
</evidence>
<evidence type="ECO:0000259" key="5">
    <source>
        <dbReference type="Pfam" id="PF00589"/>
    </source>
</evidence>
<protein>
    <submittedName>
        <fullName evidence="6">Phage integrase family protein</fullName>
    </submittedName>
</protein>
<proteinExistence type="inferred from homology"/>
<dbReference type="RefSeq" id="WP_132951266.1">
    <property type="nucleotide sequence ID" value="NZ_SLXU01000006.1"/>
</dbReference>
<dbReference type="InterPro" id="IPR002104">
    <property type="entry name" value="Integrase_catalytic"/>
</dbReference>
<name>A0A4R2RE42_9RHOB</name>
<dbReference type="Pfam" id="PF00589">
    <property type="entry name" value="Phage_integrase"/>
    <property type="match status" value="1"/>
</dbReference>
<dbReference type="GO" id="GO:0003677">
    <property type="term" value="F:DNA binding"/>
    <property type="evidence" value="ECO:0007669"/>
    <property type="project" value="UniProtKB-KW"/>
</dbReference>
<dbReference type="PANTHER" id="PTHR30349:SF41">
    <property type="entry name" value="INTEGRASE_RECOMBINASE PROTEIN MJ0367-RELATED"/>
    <property type="match status" value="1"/>
</dbReference>
<keyword evidence="2" id="KW-0229">DNA integration</keyword>
<comment type="similarity">
    <text evidence="1">Belongs to the 'phage' integrase family.</text>
</comment>
<dbReference type="CDD" id="cd01184">
    <property type="entry name" value="INT_C_like_1"/>
    <property type="match status" value="1"/>
</dbReference>
<dbReference type="InterPro" id="IPR050090">
    <property type="entry name" value="Tyrosine_recombinase_XerCD"/>
</dbReference>
<evidence type="ECO:0000313" key="7">
    <source>
        <dbReference type="Proteomes" id="UP000295050"/>
    </source>
</evidence>
<accession>A0A4R2RE42</accession>
<keyword evidence="7" id="KW-1185">Reference proteome</keyword>
<evidence type="ECO:0000313" key="6">
    <source>
        <dbReference type="EMBL" id="TCP61083.1"/>
    </source>
</evidence>
<keyword evidence="3" id="KW-0238">DNA-binding</keyword>
<dbReference type="InterPro" id="IPR010998">
    <property type="entry name" value="Integrase_recombinase_N"/>
</dbReference>
<dbReference type="Gene3D" id="1.10.443.10">
    <property type="entry name" value="Intergrase catalytic core"/>
    <property type="match status" value="1"/>
</dbReference>
<organism evidence="6 7">
    <name type="scientific">Rhodovulum bhavnagarense</name>
    <dbReference type="NCBI Taxonomy" id="992286"/>
    <lineage>
        <taxon>Bacteria</taxon>
        <taxon>Pseudomonadati</taxon>
        <taxon>Pseudomonadota</taxon>
        <taxon>Alphaproteobacteria</taxon>
        <taxon>Rhodobacterales</taxon>
        <taxon>Paracoccaceae</taxon>
        <taxon>Rhodovulum</taxon>
    </lineage>
</organism>
<dbReference type="InterPro" id="IPR013762">
    <property type="entry name" value="Integrase-like_cat_sf"/>
</dbReference>
<dbReference type="GO" id="GO:0015074">
    <property type="term" value="P:DNA integration"/>
    <property type="evidence" value="ECO:0007669"/>
    <property type="project" value="UniProtKB-KW"/>
</dbReference>
<evidence type="ECO:0000256" key="3">
    <source>
        <dbReference type="ARBA" id="ARBA00023125"/>
    </source>
</evidence>
<reference evidence="6 7" key="1">
    <citation type="submission" date="2019-03" db="EMBL/GenBank/DDBJ databases">
        <title>Genomic Encyclopedia of Type Strains, Phase IV (KMG-IV): sequencing the most valuable type-strain genomes for metagenomic binning, comparative biology and taxonomic classification.</title>
        <authorList>
            <person name="Goeker M."/>
        </authorList>
    </citation>
    <scope>NUCLEOTIDE SEQUENCE [LARGE SCALE GENOMIC DNA]</scope>
    <source>
        <strain evidence="6 7">DSM 24766</strain>
    </source>
</reference>
<dbReference type="OrthoDB" id="7222937at2"/>
<dbReference type="PANTHER" id="PTHR30349">
    <property type="entry name" value="PHAGE INTEGRASE-RELATED"/>
    <property type="match status" value="1"/>
</dbReference>
<dbReference type="Gene3D" id="1.10.150.130">
    <property type="match status" value="1"/>
</dbReference>
<dbReference type="AlphaFoldDB" id="A0A4R2RE42"/>
<dbReference type="GO" id="GO:0006310">
    <property type="term" value="P:DNA recombination"/>
    <property type="evidence" value="ECO:0007669"/>
    <property type="project" value="UniProtKB-KW"/>
</dbReference>
<dbReference type="EMBL" id="SLXU01000006">
    <property type="protein sequence ID" value="TCP61083.1"/>
    <property type="molecule type" value="Genomic_DNA"/>
</dbReference>
<dbReference type="Proteomes" id="UP000295050">
    <property type="component" value="Unassembled WGS sequence"/>
</dbReference>
<evidence type="ECO:0000256" key="1">
    <source>
        <dbReference type="ARBA" id="ARBA00008857"/>
    </source>
</evidence>
<dbReference type="SUPFAM" id="SSF56349">
    <property type="entry name" value="DNA breaking-rejoining enzymes"/>
    <property type="match status" value="1"/>
</dbReference>
<gene>
    <name evidence="6" type="ORF">EV663_10629</name>
</gene>
<sequence length="630" mass="72528">MGMQDMPKQQYLSRDDKGWKLRRRVPANIQELAGKTQWVERMAGVSHREACERAKTFGVRTDAEIKRLEGKLAAVPLAPIKATDAEPGFKFELTDHEIDQIAIGYFHELERSVQATGGYRAGVTEANRDEILIDLALEYDRADALHVGDESRAQEYPDQDIQVVYHLTALRQLIKYNFLDHAEFEETVTSKRKGSKVKRLRVTAELRANPHFQRLADRLAAAHAEMARRKLEAVSDQRHPSLQNPAFGPALDPTVTIKPHKEVRVGELVDSYLAQRKRQVGKSRYDQLLTACRALNEEIGTRVPISKITREQCQSIVDLFVTVPPYVSRHYKGKTLRKAAEMFAKKTGEPAQRFKEADKNLAVLREVFEFAIDKDWLAINPAQRVKVVKPSRPVSFAEHEEGYEPFSVNELQIIFQQPLYTGCQNDEHGINRPGPNHPRRSRFWVPLISAFSGLRMQEVLQLERSDIRETDGVHFISVNDKPVGADYRDGEYVKRLKTKNSLRKVPIHPELIKIGFLDYVQAADREWLFPDMPCREAAKMSDQFSKRFRTFLKPTGIWVPRRKVFHSFRNAFNDALREADVRLEFREQLMGWVDYNKMDSVYGHGHLINRLNEEVSRVAYSGLDVSHLHR</sequence>
<comment type="caution">
    <text evidence="6">The sequence shown here is derived from an EMBL/GenBank/DDBJ whole genome shotgun (WGS) entry which is preliminary data.</text>
</comment>
<feature type="domain" description="Tyr recombinase" evidence="5">
    <location>
        <begin position="452"/>
        <end position="604"/>
    </location>
</feature>
<keyword evidence="4" id="KW-0233">DNA recombination</keyword>
<evidence type="ECO:0000256" key="2">
    <source>
        <dbReference type="ARBA" id="ARBA00022908"/>
    </source>
</evidence>